<keyword evidence="2" id="KW-0808">Transferase</keyword>
<dbReference type="InterPro" id="IPR000089">
    <property type="entry name" value="Biotin_lipoyl"/>
</dbReference>
<evidence type="ECO:0000259" key="1">
    <source>
        <dbReference type="PROSITE" id="PS50968"/>
    </source>
</evidence>
<sequence length="79" mass="8594">MKAVLKLPKLSMNMEEATLTEWHKTVGDSFRLGDMLYSVETEKVVTEVEAPCDGVLLSIIAAAGSELEVGAPVCRIEQN</sequence>
<dbReference type="Proteomes" id="UP000463224">
    <property type="component" value="Unassembled WGS sequence"/>
</dbReference>
<gene>
    <name evidence="2" type="ORF">GN330_01880</name>
</gene>
<accession>A0A844Q7F3</accession>
<dbReference type="EMBL" id="WPHG01000001">
    <property type="protein sequence ID" value="MVA96006.1"/>
    <property type="molecule type" value="Genomic_DNA"/>
</dbReference>
<dbReference type="PANTHER" id="PTHR23151:SF90">
    <property type="entry name" value="DIHYDROLIPOYLLYSINE-RESIDUE ACETYLTRANSFERASE COMPONENT OF PYRUVATE DEHYDROGENASE COMPLEX, MITOCHONDRIAL-RELATED"/>
    <property type="match status" value="1"/>
</dbReference>
<dbReference type="Pfam" id="PF00364">
    <property type="entry name" value="Biotin_lipoyl"/>
    <property type="match status" value="1"/>
</dbReference>
<dbReference type="InterPro" id="IPR011053">
    <property type="entry name" value="Single_hybrid_motif"/>
</dbReference>
<dbReference type="GO" id="GO:0016746">
    <property type="term" value="F:acyltransferase activity"/>
    <property type="evidence" value="ECO:0007669"/>
    <property type="project" value="UniProtKB-KW"/>
</dbReference>
<protein>
    <submittedName>
        <fullName evidence="2">Acyltransferase</fullName>
    </submittedName>
</protein>
<organism evidence="2 3">
    <name type="scientific">Nitratireductor arenosus</name>
    <dbReference type="NCBI Taxonomy" id="2682096"/>
    <lineage>
        <taxon>Bacteria</taxon>
        <taxon>Pseudomonadati</taxon>
        <taxon>Pseudomonadota</taxon>
        <taxon>Alphaproteobacteria</taxon>
        <taxon>Hyphomicrobiales</taxon>
        <taxon>Phyllobacteriaceae</taxon>
        <taxon>Nitratireductor</taxon>
    </lineage>
</organism>
<comment type="caution">
    <text evidence="2">The sequence shown here is derived from an EMBL/GenBank/DDBJ whole genome shotgun (WGS) entry which is preliminary data.</text>
</comment>
<dbReference type="GO" id="GO:0006086">
    <property type="term" value="P:pyruvate decarboxylation to acetyl-CoA"/>
    <property type="evidence" value="ECO:0007669"/>
    <property type="project" value="InterPro"/>
</dbReference>
<dbReference type="SUPFAM" id="SSF51230">
    <property type="entry name" value="Single hybrid motif"/>
    <property type="match status" value="1"/>
</dbReference>
<name>A0A844Q7F3_9HYPH</name>
<evidence type="ECO:0000313" key="3">
    <source>
        <dbReference type="Proteomes" id="UP000463224"/>
    </source>
</evidence>
<dbReference type="Gene3D" id="2.40.50.100">
    <property type="match status" value="1"/>
</dbReference>
<dbReference type="AlphaFoldDB" id="A0A844Q7F3"/>
<reference evidence="2 3" key="1">
    <citation type="submission" date="2019-12" db="EMBL/GenBank/DDBJ databases">
        <title>Nitratireductor arenosus sp. nov., Isolated from sea sand, Jeju island, South Korea.</title>
        <authorList>
            <person name="Kim W."/>
        </authorList>
    </citation>
    <scope>NUCLEOTIDE SEQUENCE [LARGE SCALE GENOMIC DNA]</scope>
    <source>
        <strain evidence="2 3">CAU 1489</strain>
    </source>
</reference>
<dbReference type="GO" id="GO:0045254">
    <property type="term" value="C:pyruvate dehydrogenase complex"/>
    <property type="evidence" value="ECO:0007669"/>
    <property type="project" value="InterPro"/>
</dbReference>
<dbReference type="CDD" id="cd06849">
    <property type="entry name" value="lipoyl_domain"/>
    <property type="match status" value="1"/>
</dbReference>
<dbReference type="PROSITE" id="PS50968">
    <property type="entry name" value="BIOTINYL_LIPOYL"/>
    <property type="match status" value="1"/>
</dbReference>
<evidence type="ECO:0000313" key="2">
    <source>
        <dbReference type="EMBL" id="MVA96006.1"/>
    </source>
</evidence>
<dbReference type="InterPro" id="IPR045257">
    <property type="entry name" value="E2/Pdx1"/>
</dbReference>
<keyword evidence="3" id="KW-1185">Reference proteome</keyword>
<proteinExistence type="predicted"/>
<keyword evidence="2" id="KW-0012">Acyltransferase</keyword>
<dbReference type="PANTHER" id="PTHR23151">
    <property type="entry name" value="DIHYDROLIPOAMIDE ACETYL/SUCCINYL-TRANSFERASE-RELATED"/>
    <property type="match status" value="1"/>
</dbReference>
<feature type="domain" description="Lipoyl-binding" evidence="1">
    <location>
        <begin position="2"/>
        <end position="77"/>
    </location>
</feature>
<dbReference type="RefSeq" id="WP_156710879.1">
    <property type="nucleotide sequence ID" value="NZ_WPHG01000001.1"/>
</dbReference>